<gene>
    <name evidence="2" type="ORF">K505DRAFT_344317</name>
</gene>
<accession>A0A6A6WPM1</accession>
<protein>
    <submittedName>
        <fullName evidence="2">Uncharacterized protein</fullName>
    </submittedName>
</protein>
<feature type="region of interest" description="Disordered" evidence="1">
    <location>
        <begin position="446"/>
        <end position="482"/>
    </location>
</feature>
<feature type="region of interest" description="Disordered" evidence="1">
    <location>
        <begin position="352"/>
        <end position="388"/>
    </location>
</feature>
<evidence type="ECO:0000313" key="2">
    <source>
        <dbReference type="EMBL" id="KAF2785845.1"/>
    </source>
</evidence>
<keyword evidence="3" id="KW-1185">Reference proteome</keyword>
<dbReference type="Proteomes" id="UP000799757">
    <property type="component" value="Unassembled WGS sequence"/>
</dbReference>
<organism evidence="2 3">
    <name type="scientific">Melanomma pulvis-pyrius CBS 109.77</name>
    <dbReference type="NCBI Taxonomy" id="1314802"/>
    <lineage>
        <taxon>Eukaryota</taxon>
        <taxon>Fungi</taxon>
        <taxon>Dikarya</taxon>
        <taxon>Ascomycota</taxon>
        <taxon>Pezizomycotina</taxon>
        <taxon>Dothideomycetes</taxon>
        <taxon>Pleosporomycetidae</taxon>
        <taxon>Pleosporales</taxon>
        <taxon>Melanommataceae</taxon>
        <taxon>Melanomma</taxon>
    </lineage>
</organism>
<evidence type="ECO:0000313" key="3">
    <source>
        <dbReference type="Proteomes" id="UP000799757"/>
    </source>
</evidence>
<dbReference type="EMBL" id="MU002641">
    <property type="protein sequence ID" value="KAF2785845.1"/>
    <property type="molecule type" value="Genomic_DNA"/>
</dbReference>
<feature type="region of interest" description="Disordered" evidence="1">
    <location>
        <begin position="57"/>
        <end position="89"/>
    </location>
</feature>
<feature type="compositionally biased region" description="Basic and acidic residues" evidence="1">
    <location>
        <begin position="80"/>
        <end position="89"/>
    </location>
</feature>
<dbReference type="AlphaFoldDB" id="A0A6A6WPM1"/>
<evidence type="ECO:0000256" key="1">
    <source>
        <dbReference type="SAM" id="MobiDB-lite"/>
    </source>
</evidence>
<name>A0A6A6WPM1_9PLEO</name>
<proteinExistence type="predicted"/>
<reference evidence="2" key="1">
    <citation type="journal article" date="2020" name="Stud. Mycol.">
        <title>101 Dothideomycetes genomes: a test case for predicting lifestyles and emergence of pathogens.</title>
        <authorList>
            <person name="Haridas S."/>
            <person name="Albert R."/>
            <person name="Binder M."/>
            <person name="Bloem J."/>
            <person name="Labutti K."/>
            <person name="Salamov A."/>
            <person name="Andreopoulos B."/>
            <person name="Baker S."/>
            <person name="Barry K."/>
            <person name="Bills G."/>
            <person name="Bluhm B."/>
            <person name="Cannon C."/>
            <person name="Castanera R."/>
            <person name="Culley D."/>
            <person name="Daum C."/>
            <person name="Ezra D."/>
            <person name="Gonzalez J."/>
            <person name="Henrissat B."/>
            <person name="Kuo A."/>
            <person name="Liang C."/>
            <person name="Lipzen A."/>
            <person name="Lutzoni F."/>
            <person name="Magnuson J."/>
            <person name="Mondo S."/>
            <person name="Nolan M."/>
            <person name="Ohm R."/>
            <person name="Pangilinan J."/>
            <person name="Park H.-J."/>
            <person name="Ramirez L."/>
            <person name="Alfaro M."/>
            <person name="Sun H."/>
            <person name="Tritt A."/>
            <person name="Yoshinaga Y."/>
            <person name="Zwiers L.-H."/>
            <person name="Turgeon B."/>
            <person name="Goodwin S."/>
            <person name="Spatafora J."/>
            <person name="Crous P."/>
            <person name="Grigoriev I."/>
        </authorList>
    </citation>
    <scope>NUCLEOTIDE SEQUENCE</scope>
    <source>
        <strain evidence="2">CBS 109.77</strain>
    </source>
</reference>
<sequence>MILFRICIRGPSPSIQYKFSADIAGPKEPPTPSRGRPLRKHGRRAWQEIWPRHPYPRAVSGRPNTVHSDLGDGRGPMGRCPRDGDGGWHAEERRDGAMLRLLAQGVEVACQSAHAEQSGCRMCDCPPFGRLYCVGAELNAETRIHRRFHRPHAPLYVDTNRARRGGPEARPANPDRGLWEGQRAVAIWTCANQTSVVSGYKAMYKGAGTALMDGSACGRVPGDPRPGPRRRYEAAPFRCQAIIQHILHPRPWRRRAVAFRLLCAGSPLPVYWCDDVGRRRRGVVFSLPVSNTTTHSASYSARPMDGLAISCGKKRKACAASRSPATCSHVTAALLPTPPPIRIRASPASACGLGRRPPSATPIARSTPPGHSTHHPPPTTPTTIPSYSRPVWRSYDRLSPPFCTLHLQITSRHSAGTGGGYSVRRSPHSHGAGSWVLLLFISWPEPGNRPPPDESDTAGWGQHGACDSTPRSGERDASTLPGGLVAGRGAHAFGNAILCEAARKGAVDRGCGDVRRAGCMPCHTAKLQPVHTI</sequence>